<evidence type="ECO:0000313" key="2">
    <source>
        <dbReference type="Proteomes" id="UP000288178"/>
    </source>
</evidence>
<protein>
    <recommendedName>
        <fullName evidence="3">Exo-alpha-sialidase</fullName>
    </recommendedName>
</protein>
<dbReference type="OrthoDB" id="1746166at2"/>
<name>A0A437K290_9BURK</name>
<dbReference type="AlphaFoldDB" id="A0A437K290"/>
<dbReference type="RefSeq" id="WP_128196519.1">
    <property type="nucleotide sequence ID" value="NZ_SACT01000001.1"/>
</dbReference>
<reference evidence="1 2" key="1">
    <citation type="submission" date="2019-01" db="EMBL/GenBank/DDBJ databases">
        <authorList>
            <person name="Chen W.-M."/>
        </authorList>
    </citation>
    <scope>NUCLEOTIDE SEQUENCE [LARGE SCALE GENOMIC DNA]</scope>
    <source>
        <strain evidence="1 2">ICH-3</strain>
    </source>
</reference>
<accession>A0A437K290</accession>
<gene>
    <name evidence="1" type="ORF">ENE75_05880</name>
</gene>
<evidence type="ECO:0008006" key="3">
    <source>
        <dbReference type="Google" id="ProtNLM"/>
    </source>
</evidence>
<dbReference type="Proteomes" id="UP000288178">
    <property type="component" value="Unassembled WGS sequence"/>
</dbReference>
<organism evidence="1 2">
    <name type="scientific">Rubrivivax albus</name>
    <dbReference type="NCBI Taxonomy" id="2499835"/>
    <lineage>
        <taxon>Bacteria</taxon>
        <taxon>Pseudomonadati</taxon>
        <taxon>Pseudomonadota</taxon>
        <taxon>Betaproteobacteria</taxon>
        <taxon>Burkholderiales</taxon>
        <taxon>Sphaerotilaceae</taxon>
        <taxon>Rubrivivax</taxon>
    </lineage>
</organism>
<dbReference type="EMBL" id="SACT01000001">
    <property type="protein sequence ID" value="RVT54373.1"/>
    <property type="molecule type" value="Genomic_DNA"/>
</dbReference>
<comment type="caution">
    <text evidence="1">The sequence shown here is derived from an EMBL/GenBank/DDBJ whole genome shotgun (WGS) entry which is preliminary data.</text>
</comment>
<proteinExistence type="predicted"/>
<sequence>MPHVNRLGMHPGLNKDHFKLIAYGGFGDGHNSYAHSMVWWNGRLYVSTIRGAFSLMRKRQAGSLGLDVWPVEGPVDPFELDLCAEIWAYDPRLDLWERAFKSPMIEGTGGGMIPREVSYRAMTTHREAAGRDPVLYACTWSPARGPGPIVLRSDDGRRFERTCEPGLVGLQVTTIRSLVSFKGRLYTTPAGSRGGNQNISGHVVIYESREPQAGQWEPVCDFAFGDLSNKSIHELCGWGDYLYAGTLNHSGFQLWRSRCEGEPPYEWEKVLERGAWRGKENQGVLSMCVFKDALYIGTGIQGGGIDKLNNIGPAPAELIRVHEDGRWDLIVGDPRDTPDGRKEPLSGRRAGFDTFFNGYFWRMCEHEGWLYIGTFEWSGWLGYVKHSRWPGAFANLMAYVTPKAMFENTTGFDMYRSYDGENWVPVSNNGLGNPHNMGLRTLESTPYGLFAGTANPWGPNLMPLDGDRYVFNPRGGCEVFLGHRP</sequence>
<evidence type="ECO:0000313" key="1">
    <source>
        <dbReference type="EMBL" id="RVT54373.1"/>
    </source>
</evidence>
<keyword evidence="2" id="KW-1185">Reference proteome</keyword>